<dbReference type="InterPro" id="IPR000182">
    <property type="entry name" value="GNAT_dom"/>
</dbReference>
<feature type="domain" description="N-acetyltransferase" evidence="1">
    <location>
        <begin position="14"/>
        <end position="147"/>
    </location>
</feature>
<name>A0A4R5KZW6_9MICC</name>
<dbReference type="SUPFAM" id="SSF55729">
    <property type="entry name" value="Acyl-CoA N-acyltransferases (Nat)"/>
    <property type="match status" value="1"/>
</dbReference>
<proteinExistence type="predicted"/>
<accession>A0A4R5KZW6</accession>
<reference evidence="2 3" key="1">
    <citation type="submission" date="2019-03" db="EMBL/GenBank/DDBJ databases">
        <title>Whole genome sequence of Arthrobacter sp JH1-1.</title>
        <authorList>
            <person name="Trinh H.N."/>
        </authorList>
    </citation>
    <scope>NUCLEOTIDE SEQUENCE [LARGE SCALE GENOMIC DNA]</scope>
    <source>
        <strain evidence="2 3">JH1-1</strain>
    </source>
</reference>
<dbReference type="RefSeq" id="WP_133202964.1">
    <property type="nucleotide sequence ID" value="NZ_SMRU01000003.1"/>
</dbReference>
<dbReference type="OrthoDB" id="9795199at2"/>
<organism evidence="2 3">
    <name type="scientific">Arthrobacter terricola</name>
    <dbReference type="NCBI Taxonomy" id="2547396"/>
    <lineage>
        <taxon>Bacteria</taxon>
        <taxon>Bacillati</taxon>
        <taxon>Actinomycetota</taxon>
        <taxon>Actinomycetes</taxon>
        <taxon>Micrococcales</taxon>
        <taxon>Micrococcaceae</taxon>
        <taxon>Arthrobacter</taxon>
    </lineage>
</organism>
<sequence>MQHDVALTRHGISLVPLSPAHAGPLFDFVDSDMWSGMAAEQPLSAAELAELFASRLEDPAMIPFAVVEQRTGALLGTSSLCDYSPRQQRLEIGGTFYGRPFWGSHVNPAAKQLLLAYAFDVLAVHRVGFRCDARNKRSASAIQRLGASYEGTLRGHRFAPDGSRCDTAVFSILQDEWPHARESLLARLAPFEVQDNHCAYVAEPTQTEQAA</sequence>
<dbReference type="Pfam" id="PF13302">
    <property type="entry name" value="Acetyltransf_3"/>
    <property type="match status" value="1"/>
</dbReference>
<dbReference type="Gene3D" id="3.40.630.30">
    <property type="match status" value="1"/>
</dbReference>
<keyword evidence="3" id="KW-1185">Reference proteome</keyword>
<dbReference type="Proteomes" id="UP000295511">
    <property type="component" value="Unassembled WGS sequence"/>
</dbReference>
<comment type="caution">
    <text evidence="2">The sequence shown here is derived from an EMBL/GenBank/DDBJ whole genome shotgun (WGS) entry which is preliminary data.</text>
</comment>
<keyword evidence="2" id="KW-0808">Transferase</keyword>
<dbReference type="EMBL" id="SMRU01000003">
    <property type="protein sequence ID" value="TDG01223.1"/>
    <property type="molecule type" value="Genomic_DNA"/>
</dbReference>
<evidence type="ECO:0000313" key="3">
    <source>
        <dbReference type="Proteomes" id="UP000295511"/>
    </source>
</evidence>
<evidence type="ECO:0000313" key="2">
    <source>
        <dbReference type="EMBL" id="TDG01223.1"/>
    </source>
</evidence>
<dbReference type="GO" id="GO:0016747">
    <property type="term" value="F:acyltransferase activity, transferring groups other than amino-acyl groups"/>
    <property type="evidence" value="ECO:0007669"/>
    <property type="project" value="InterPro"/>
</dbReference>
<dbReference type="AlphaFoldDB" id="A0A4R5KZW6"/>
<dbReference type="InterPro" id="IPR016181">
    <property type="entry name" value="Acyl_CoA_acyltransferase"/>
</dbReference>
<evidence type="ECO:0000259" key="1">
    <source>
        <dbReference type="Pfam" id="PF13302"/>
    </source>
</evidence>
<dbReference type="PANTHER" id="PTHR43610:SF1">
    <property type="entry name" value="N-ACETYLTRANSFERASE DOMAIN-CONTAINING PROTEIN"/>
    <property type="match status" value="1"/>
</dbReference>
<gene>
    <name evidence="2" type="ORF">E1809_04165</name>
</gene>
<protein>
    <submittedName>
        <fullName evidence="2">N-acetyltransferase</fullName>
    </submittedName>
</protein>
<dbReference type="PANTHER" id="PTHR43610">
    <property type="entry name" value="BLL6696 PROTEIN"/>
    <property type="match status" value="1"/>
</dbReference>